<sequence>MTIAERWLLPDGIEEILPPEAARIEALRRTLLDEYRVWGYELLQPPLAEYLESLLTGVGHDLDLLTFKITDQLSGRLMGISTDRTQQVARMDAHSMPKEGVARYCYCGEVLHTKPIHLLSSRSPMQVGAELYGYAGLDSEIEIASLMLTSLDKAGLKDITLDLGHVGIYQALVEETSLSSDEKNELFSLLRSRAVPELNQWLNNASLPEYQRNWFIQLPKMAGSVTQLSSWKALFEKAPKQLSEAFDSLVTVANALNERFPQVNVHADLAELRDYNYHTGLVFSAFVSGFGQAIARGGRYDATGSVFGRSRPATGFSSDLKVLAQLTGSDWSEQKAILAPVGSSAELFKAIAKLRSQGERVIQQLPEQAQIEELGCDRALVEVDGQWTVQLISQNRHN</sequence>
<evidence type="ECO:0000256" key="7">
    <source>
        <dbReference type="ARBA" id="ARBA00025246"/>
    </source>
</evidence>
<dbReference type="PANTHER" id="PTHR43707">
    <property type="entry name" value="HISTIDYL-TRNA SYNTHETASE"/>
    <property type="match status" value="1"/>
</dbReference>
<accession>A0ABV7WPI0</accession>
<evidence type="ECO:0000256" key="5">
    <source>
        <dbReference type="ARBA" id="ARBA00020397"/>
    </source>
</evidence>
<gene>
    <name evidence="8" type="primary">hisZ</name>
    <name evidence="10" type="ORF">ACFOND_03510</name>
</gene>
<comment type="function">
    <text evidence="7 8">Required for the first step of histidine biosynthesis. May allow the feedback regulation of ATP phosphoribosyltransferase activity by histidine.</text>
</comment>
<comment type="caution">
    <text evidence="10">The sequence shown here is derived from an EMBL/GenBank/DDBJ whole genome shotgun (WGS) entry which is preliminary data.</text>
</comment>
<dbReference type="EMBL" id="JBHRYN010000006">
    <property type="protein sequence ID" value="MFC3700696.1"/>
    <property type="molecule type" value="Genomic_DNA"/>
</dbReference>
<keyword evidence="6 8" id="KW-0963">Cytoplasm</keyword>
<dbReference type="InterPro" id="IPR004517">
    <property type="entry name" value="HisZ"/>
</dbReference>
<keyword evidence="10" id="KW-0328">Glycosyltransferase</keyword>
<dbReference type="NCBIfam" id="NF008935">
    <property type="entry name" value="PRK12292.1-1"/>
    <property type="match status" value="1"/>
</dbReference>
<keyword evidence="11" id="KW-1185">Reference proteome</keyword>
<keyword evidence="8" id="KW-0028">Amino-acid biosynthesis</keyword>
<reference evidence="11" key="1">
    <citation type="journal article" date="2019" name="Int. J. Syst. Evol. Microbiol.">
        <title>The Global Catalogue of Microorganisms (GCM) 10K type strain sequencing project: providing services to taxonomists for standard genome sequencing and annotation.</title>
        <authorList>
            <consortium name="The Broad Institute Genomics Platform"/>
            <consortium name="The Broad Institute Genome Sequencing Center for Infectious Disease"/>
            <person name="Wu L."/>
            <person name="Ma J."/>
        </authorList>
    </citation>
    <scope>NUCLEOTIDE SEQUENCE [LARGE SCALE GENOMIC DNA]</scope>
    <source>
        <strain evidence="11">CECT 8288</strain>
    </source>
</reference>
<evidence type="ECO:0000256" key="6">
    <source>
        <dbReference type="ARBA" id="ARBA00022490"/>
    </source>
</evidence>
<dbReference type="SUPFAM" id="SSF55681">
    <property type="entry name" value="Class II aaRS and biotin synthetases"/>
    <property type="match status" value="1"/>
</dbReference>
<organism evidence="10 11">
    <name type="scientific">Reinekea marina</name>
    <dbReference type="NCBI Taxonomy" id="1310421"/>
    <lineage>
        <taxon>Bacteria</taxon>
        <taxon>Pseudomonadati</taxon>
        <taxon>Pseudomonadota</taxon>
        <taxon>Gammaproteobacteria</taxon>
        <taxon>Oceanospirillales</taxon>
        <taxon>Saccharospirillaceae</taxon>
        <taxon>Reinekea</taxon>
    </lineage>
</organism>
<proteinExistence type="inferred from homology"/>
<evidence type="ECO:0000256" key="3">
    <source>
        <dbReference type="ARBA" id="ARBA00005539"/>
    </source>
</evidence>
<feature type="domain" description="Class II Histidinyl-tRNA synthetase (HisRS)-like catalytic core" evidence="9">
    <location>
        <begin position="12"/>
        <end position="322"/>
    </location>
</feature>
<dbReference type="PIRSF" id="PIRSF001549">
    <property type="entry name" value="His-tRNA_synth"/>
    <property type="match status" value="1"/>
</dbReference>
<comment type="similarity">
    <text evidence="3 8">Belongs to the class-II aminoacyl-tRNA synthetase family. HisZ subfamily.</text>
</comment>
<comment type="subunit">
    <text evidence="4 8">Heteromultimer composed of HisG and HisZ subunits.</text>
</comment>
<dbReference type="PANTHER" id="PTHR43707:SF1">
    <property type="entry name" value="HISTIDINE--TRNA LIGASE, MITOCHONDRIAL-RELATED"/>
    <property type="match status" value="1"/>
</dbReference>
<comment type="miscellaneous">
    <text evidence="8">This function is generally fulfilled by the C-terminal part of HisG, which is missing in some bacteria such as this one.</text>
</comment>
<evidence type="ECO:0000259" key="9">
    <source>
        <dbReference type="Pfam" id="PF13393"/>
    </source>
</evidence>
<dbReference type="Gene3D" id="3.30.930.10">
    <property type="entry name" value="Bira Bifunctional Protein, Domain 2"/>
    <property type="match status" value="1"/>
</dbReference>
<name>A0ABV7WPI0_9GAMM</name>
<dbReference type="NCBIfam" id="NF009086">
    <property type="entry name" value="PRK12421.1"/>
    <property type="match status" value="1"/>
</dbReference>
<dbReference type="Pfam" id="PF13393">
    <property type="entry name" value="tRNA-synt_His"/>
    <property type="match status" value="1"/>
</dbReference>
<protein>
    <recommendedName>
        <fullName evidence="5 8">ATP phosphoribosyltransferase regulatory subunit</fullName>
    </recommendedName>
</protein>
<keyword evidence="10" id="KW-0808">Transferase</keyword>
<dbReference type="InterPro" id="IPR045864">
    <property type="entry name" value="aa-tRNA-synth_II/BPL/LPL"/>
</dbReference>
<dbReference type="HAMAP" id="MF_00125">
    <property type="entry name" value="HisZ"/>
    <property type="match status" value="1"/>
</dbReference>
<keyword evidence="8" id="KW-0368">Histidine biosynthesis</keyword>
<dbReference type="GO" id="GO:0016757">
    <property type="term" value="F:glycosyltransferase activity"/>
    <property type="evidence" value="ECO:0007669"/>
    <property type="project" value="UniProtKB-KW"/>
</dbReference>
<dbReference type="RefSeq" id="WP_377362222.1">
    <property type="nucleotide sequence ID" value="NZ_JBHRYN010000006.1"/>
</dbReference>
<evidence type="ECO:0000256" key="1">
    <source>
        <dbReference type="ARBA" id="ARBA00004496"/>
    </source>
</evidence>
<evidence type="ECO:0000256" key="8">
    <source>
        <dbReference type="HAMAP-Rule" id="MF_00125"/>
    </source>
</evidence>
<dbReference type="Proteomes" id="UP001595710">
    <property type="component" value="Unassembled WGS sequence"/>
</dbReference>
<evidence type="ECO:0000313" key="11">
    <source>
        <dbReference type="Proteomes" id="UP001595710"/>
    </source>
</evidence>
<dbReference type="InterPro" id="IPR004516">
    <property type="entry name" value="HisRS/HisZ"/>
</dbReference>
<comment type="pathway">
    <text evidence="2 8">Amino-acid biosynthesis; L-histidine biosynthesis; L-histidine from 5-phospho-alpha-D-ribose 1-diphosphate: step 1/9.</text>
</comment>
<evidence type="ECO:0000256" key="2">
    <source>
        <dbReference type="ARBA" id="ARBA00004667"/>
    </source>
</evidence>
<evidence type="ECO:0000256" key="4">
    <source>
        <dbReference type="ARBA" id="ARBA00011496"/>
    </source>
</evidence>
<comment type="subcellular location">
    <subcellularLocation>
        <location evidence="1 8">Cytoplasm</location>
    </subcellularLocation>
</comment>
<dbReference type="InterPro" id="IPR041715">
    <property type="entry name" value="HisRS-like_core"/>
</dbReference>
<evidence type="ECO:0000313" key="10">
    <source>
        <dbReference type="EMBL" id="MFC3700696.1"/>
    </source>
</evidence>